<feature type="region of interest" description="Disordered" evidence="1">
    <location>
        <begin position="52"/>
        <end position="80"/>
    </location>
</feature>
<dbReference type="Proteomes" id="UP000016932">
    <property type="component" value="Unassembled WGS sequence"/>
</dbReference>
<gene>
    <name evidence="2" type="ORF">MYCFIDRAFT_177558</name>
</gene>
<evidence type="ECO:0000313" key="2">
    <source>
        <dbReference type="EMBL" id="EME80628.1"/>
    </source>
</evidence>
<feature type="compositionally biased region" description="Polar residues" evidence="1">
    <location>
        <begin position="245"/>
        <end position="260"/>
    </location>
</feature>
<accession>M3AU00</accession>
<dbReference type="HOGENOM" id="CLU_236690_0_0_1"/>
<feature type="region of interest" description="Disordered" evidence="1">
    <location>
        <begin position="143"/>
        <end position="196"/>
    </location>
</feature>
<feature type="region of interest" description="Disordered" evidence="1">
    <location>
        <begin position="240"/>
        <end position="260"/>
    </location>
</feature>
<dbReference type="EMBL" id="KB446561">
    <property type="protein sequence ID" value="EME80628.1"/>
    <property type="molecule type" value="Genomic_DNA"/>
</dbReference>
<feature type="region of interest" description="Disordered" evidence="1">
    <location>
        <begin position="642"/>
        <end position="681"/>
    </location>
</feature>
<feature type="region of interest" description="Disordered" evidence="1">
    <location>
        <begin position="18"/>
        <end position="38"/>
    </location>
</feature>
<protein>
    <submittedName>
        <fullName evidence="2">Uncharacterized protein</fullName>
    </submittedName>
</protein>
<reference evidence="2 3" key="1">
    <citation type="journal article" date="2012" name="PLoS Pathog.">
        <title>Diverse lifestyles and strategies of plant pathogenesis encoded in the genomes of eighteen Dothideomycetes fungi.</title>
        <authorList>
            <person name="Ohm R.A."/>
            <person name="Feau N."/>
            <person name="Henrissat B."/>
            <person name="Schoch C.L."/>
            <person name="Horwitz B.A."/>
            <person name="Barry K.W."/>
            <person name="Condon B.J."/>
            <person name="Copeland A.C."/>
            <person name="Dhillon B."/>
            <person name="Glaser F."/>
            <person name="Hesse C.N."/>
            <person name="Kosti I."/>
            <person name="LaButti K."/>
            <person name="Lindquist E.A."/>
            <person name="Lucas S."/>
            <person name="Salamov A.A."/>
            <person name="Bradshaw R.E."/>
            <person name="Ciuffetti L."/>
            <person name="Hamelin R.C."/>
            <person name="Kema G.H.J."/>
            <person name="Lawrence C."/>
            <person name="Scott J.A."/>
            <person name="Spatafora J.W."/>
            <person name="Turgeon B.G."/>
            <person name="de Wit P.J.G.M."/>
            <person name="Zhong S."/>
            <person name="Goodwin S.B."/>
            <person name="Grigoriev I.V."/>
        </authorList>
    </citation>
    <scope>NUCLEOTIDE SEQUENCE [LARGE SCALE GENOMIC DNA]</scope>
    <source>
        <strain evidence="2 3">CIRAD86</strain>
    </source>
</reference>
<sequence>MSSFDERPLFRQRAIATAFPSTAPGSRSRPHSCSPGCLTSRRTPCLHAPCTRVSPHAQSSNPLIQGRQGKPHPPPAPVPTAQASITFEVAPSNQPFMHDEVRPLLGRDEVRQMQVGRSTRTILDPDAVAKKRASRRVSLLWPPAYTSPHCEPPTQPTDEPTHPQGRATAPTQPTDEPTHPQGRATTPTQPTADMDTSMVLQLRRRRNSRSQASFPRALVLRSDTGCGRIRRNVADWRRTSRRQSQHLANTKSWSLSSPSQTTTSVATVADDQSPCRLPSQFKTYQVWRLDFLTNLQKPPRAAIYESALLAPTNKQRLTPIPRMRRTWTNTAQDTSIGYCSCDQNRPAIALHPGIILISDERRLPDQITNADADKAQHKSLKQVPEIDLPLNTMGDGTQASKQGRYCKDQSNTLTCLSSQYMLPFAFIVPSHVHPKLVDPSYASDSDTNFCAYRLSVESFRPPAPFTDSRGPPGHSSQDAPALVNHYPIDTSYACWEIYNCICGNVNTAGNMPSFLPLIHRCLPRLAGSSTLICNCIRLDVNNAWSTYFPSLAGFLFLLFPLITTLLSHHPSLHSAYIRRHHSIYFKKILVDLPSLRGRYHQPKTQRLLPFTIFIGSSILRHLSTSFLAISIGSLLQHSSRTPSQDIFHQHPPPTSSTNILHQHPPPTSSGQPDSPSSLHIFPSSLPPRIQSDAGADIFSSASPGRHCCSSSITNNFSTNILAVALSSHPFFRQHPYQQDPTAPFAPFFLRNSFQKKQAYPYATFPIFLLPHNIMSHMRTISSVQTIAFAADISTQHLYPSLLTVIFAPLPPSTPSKLTDTLQHIPISSVQMIAFAADISTQHLYPSLLTHSHLGILTTFLCLHDTTILDSRWIPERKKERKVAAARSQKGFMKFPGKAGSRQPWISCKAPSERSKTSVRPWMKINTRLPINDIHKHSAGWFGVWAVPVWVTTGEIPRAVCMEYGAIVDVQARRLVGFGSLGELEGRQDSSTGCRFRDAPLDRGYVLRRGESTSTIHSPQGLFGVWHCSFPLLSTAPAFTLVVEQYSHDRWEGSQLVLAAPARARTVTEACSVRKATSSVESKFWDALLDTESGRASRVQIYHYSTQDLFGIALFLSSPPHRSLFHLFLPISRSDLASRLDLCVVNAGQGASSGLFGADSTQVGREGVGSDAHGQQVEMCAGELLRTTVECMTVTSRSAMLDALSATIVAKAAGDEWQGSCNCVWSVELVVDHRLVRSCWSRFLYAALVRVKFAVNLPNELGGKAPLSFQELTRENIGTSMAYCSPLQGAKAHAKHSAGVRVQIQNAHQFQQNTYRTTKKIVYTKERRKCKTVRCNPKITPTSVAAPYLLNAPNQGLCHLSQCCCHCRGEALREFRETLRMDLGDWGLRSLPSEEFLDCYYERRFTSLCAYEAVYFRVPSFPEPFVRLLVLHQRCQHMELSILVKSTSTSNASITTLSKALSYFPCKLHKSVIDTLNFPVQCIRWIPPSAISQCTKVAHTDATYPHRAMQSIKMISEAVHDRVMLGAEVARRIMLDYFGQSPIQVSSVWNGETVVPRLLFLLFLEACRVSPVGAKRVRWDRESWARRGTPDVAIDLPNERLGSKCLTSCGKLFDANSRHKTRLISANGRVYHHGTRSQATYSQTQSFTFTFCQPSSFILQMEPGGWRPKAGEIKLAKAALARRDVGRRLWTRITQRGLVFMVKEFASPDSEVASLAICLLLLASARKNGITKAPVELRVRLIGTCDTRRPFSKGTDTITPRVLTVLVMRKRSQSRPRSHRVKTTALQRVTAVAGDSALFIKTWKWRAATIEKALYLPLLDPLPSFCTPFTISSFSLLLHAYSIHSALCAHPDLTRLTQGT</sequence>
<evidence type="ECO:0000256" key="1">
    <source>
        <dbReference type="SAM" id="MobiDB-lite"/>
    </source>
</evidence>
<dbReference type="GeneID" id="19333786"/>
<dbReference type="VEuPathDB" id="FungiDB:MYCFIDRAFT_177558"/>
<dbReference type="RefSeq" id="XP_007929514.1">
    <property type="nucleotide sequence ID" value="XM_007931323.1"/>
</dbReference>
<feature type="compositionally biased region" description="Polar residues" evidence="1">
    <location>
        <begin position="668"/>
        <end position="677"/>
    </location>
</feature>
<proteinExistence type="predicted"/>
<name>M3AU00_PSEFD</name>
<keyword evidence="3" id="KW-1185">Reference proteome</keyword>
<evidence type="ECO:0000313" key="3">
    <source>
        <dbReference type="Proteomes" id="UP000016932"/>
    </source>
</evidence>
<organism evidence="2 3">
    <name type="scientific">Pseudocercospora fijiensis (strain CIRAD86)</name>
    <name type="common">Black leaf streak disease fungus</name>
    <name type="synonym">Mycosphaerella fijiensis</name>
    <dbReference type="NCBI Taxonomy" id="383855"/>
    <lineage>
        <taxon>Eukaryota</taxon>
        <taxon>Fungi</taxon>
        <taxon>Dikarya</taxon>
        <taxon>Ascomycota</taxon>
        <taxon>Pezizomycotina</taxon>
        <taxon>Dothideomycetes</taxon>
        <taxon>Dothideomycetidae</taxon>
        <taxon>Mycosphaerellales</taxon>
        <taxon>Mycosphaerellaceae</taxon>
        <taxon>Pseudocercospora</taxon>
    </lineage>
</organism>
<dbReference type="KEGG" id="pfj:MYCFIDRAFT_177558"/>